<keyword evidence="2" id="KW-1185">Reference proteome</keyword>
<sequence length="222" mass="25389">MKKREPEPNAPRKTLDCVTFEDGRERPEPMGHLILVDYLCSYLTKPKTSICHCAQNQTVNPNDNSAAFISNPRCTCPHPPNYCPPSRRASIQTTQIVRHPSLISHCTSVPPVIYEYPLRSSYAPSYSSRPSLPHFHPAPHYPPYRGYYGGFPEPERRHAPSVPPSAMPSMSSQKSYYSPRFYSARIFYPGYDGRSPENAMRPVYHLRAYPKQRSQLFVVSER</sequence>
<name>A0A3P7J9F0_STRVU</name>
<gene>
    <name evidence="1" type="ORF">SVUK_LOCUS12281</name>
</gene>
<dbReference type="AlphaFoldDB" id="A0A3P7J9F0"/>
<proteinExistence type="predicted"/>
<evidence type="ECO:0000313" key="2">
    <source>
        <dbReference type="Proteomes" id="UP000270094"/>
    </source>
</evidence>
<dbReference type="Proteomes" id="UP000270094">
    <property type="component" value="Unassembled WGS sequence"/>
</dbReference>
<reference evidence="1 2" key="1">
    <citation type="submission" date="2018-11" db="EMBL/GenBank/DDBJ databases">
        <authorList>
            <consortium name="Pathogen Informatics"/>
        </authorList>
    </citation>
    <scope>NUCLEOTIDE SEQUENCE [LARGE SCALE GENOMIC DNA]</scope>
</reference>
<accession>A0A3P7J9F0</accession>
<protein>
    <submittedName>
        <fullName evidence="1">Uncharacterized protein</fullName>
    </submittedName>
</protein>
<evidence type="ECO:0000313" key="1">
    <source>
        <dbReference type="EMBL" id="VDM77283.1"/>
    </source>
</evidence>
<organism evidence="1 2">
    <name type="scientific">Strongylus vulgaris</name>
    <name type="common">Blood worm</name>
    <dbReference type="NCBI Taxonomy" id="40348"/>
    <lineage>
        <taxon>Eukaryota</taxon>
        <taxon>Metazoa</taxon>
        <taxon>Ecdysozoa</taxon>
        <taxon>Nematoda</taxon>
        <taxon>Chromadorea</taxon>
        <taxon>Rhabditida</taxon>
        <taxon>Rhabditina</taxon>
        <taxon>Rhabditomorpha</taxon>
        <taxon>Strongyloidea</taxon>
        <taxon>Strongylidae</taxon>
        <taxon>Strongylus</taxon>
    </lineage>
</organism>
<dbReference type="OrthoDB" id="10495753at2759"/>
<dbReference type="EMBL" id="UYYB01098850">
    <property type="protein sequence ID" value="VDM77283.1"/>
    <property type="molecule type" value="Genomic_DNA"/>
</dbReference>